<feature type="compositionally biased region" description="Low complexity" evidence="1">
    <location>
        <begin position="358"/>
        <end position="367"/>
    </location>
</feature>
<dbReference type="EMBL" id="MU167244">
    <property type="protein sequence ID" value="KAG0147738.1"/>
    <property type="molecule type" value="Genomic_DNA"/>
</dbReference>
<dbReference type="Proteomes" id="UP000886653">
    <property type="component" value="Unassembled WGS sequence"/>
</dbReference>
<feature type="compositionally biased region" description="Acidic residues" evidence="1">
    <location>
        <begin position="267"/>
        <end position="288"/>
    </location>
</feature>
<feature type="region of interest" description="Disordered" evidence="1">
    <location>
        <begin position="250"/>
        <end position="295"/>
    </location>
</feature>
<evidence type="ECO:0000313" key="3">
    <source>
        <dbReference type="EMBL" id="KAG0147738.1"/>
    </source>
</evidence>
<dbReference type="PANTHER" id="PTHR47432">
    <property type="entry name" value="CELL WALL ASSEMBLY REGULATOR SMI1"/>
    <property type="match status" value="1"/>
</dbReference>
<dbReference type="Pfam" id="PF09346">
    <property type="entry name" value="SMI1_KNR4"/>
    <property type="match status" value="1"/>
</dbReference>
<dbReference type="GO" id="GO:0043332">
    <property type="term" value="C:mating projection tip"/>
    <property type="evidence" value="ECO:0007669"/>
    <property type="project" value="TreeGrafter"/>
</dbReference>
<gene>
    <name evidence="3" type="ORF">CROQUDRAFT_106240</name>
</gene>
<feature type="region of interest" description="Disordered" evidence="1">
    <location>
        <begin position="343"/>
        <end position="521"/>
    </location>
</feature>
<feature type="domain" description="Knr4/Smi1-like" evidence="2">
    <location>
        <begin position="56"/>
        <end position="198"/>
    </location>
</feature>
<proteinExistence type="predicted"/>
<dbReference type="OrthoDB" id="2507485at2759"/>
<organism evidence="3 4">
    <name type="scientific">Cronartium quercuum f. sp. fusiforme G11</name>
    <dbReference type="NCBI Taxonomy" id="708437"/>
    <lineage>
        <taxon>Eukaryota</taxon>
        <taxon>Fungi</taxon>
        <taxon>Dikarya</taxon>
        <taxon>Basidiomycota</taxon>
        <taxon>Pucciniomycotina</taxon>
        <taxon>Pucciniomycetes</taxon>
        <taxon>Pucciniales</taxon>
        <taxon>Coleosporiaceae</taxon>
        <taxon>Cronartium</taxon>
    </lineage>
</organism>
<evidence type="ECO:0000313" key="4">
    <source>
        <dbReference type="Proteomes" id="UP000886653"/>
    </source>
</evidence>
<evidence type="ECO:0000256" key="1">
    <source>
        <dbReference type="SAM" id="MobiDB-lite"/>
    </source>
</evidence>
<dbReference type="InterPro" id="IPR018958">
    <property type="entry name" value="Knr4/Smi1-like_dom"/>
</dbReference>
<feature type="compositionally biased region" description="Basic and acidic residues" evidence="1">
    <location>
        <begin position="502"/>
        <end position="521"/>
    </location>
</feature>
<feature type="compositionally biased region" description="Acidic residues" evidence="1">
    <location>
        <begin position="447"/>
        <end position="460"/>
    </location>
</feature>
<comment type="caution">
    <text evidence="3">The sequence shown here is derived from an EMBL/GenBank/DDBJ whole genome shotgun (WGS) entry which is preliminary data.</text>
</comment>
<dbReference type="InterPro" id="IPR051873">
    <property type="entry name" value="KNR4/SMI1_regulator"/>
</dbReference>
<reference evidence="3" key="1">
    <citation type="submission" date="2013-11" db="EMBL/GenBank/DDBJ databases">
        <title>Genome sequence of the fusiform rust pathogen reveals effectors for host alternation and coevolution with pine.</title>
        <authorList>
            <consortium name="DOE Joint Genome Institute"/>
            <person name="Smith K."/>
            <person name="Pendleton A."/>
            <person name="Kubisiak T."/>
            <person name="Anderson C."/>
            <person name="Salamov A."/>
            <person name="Aerts A."/>
            <person name="Riley R."/>
            <person name="Clum A."/>
            <person name="Lindquist E."/>
            <person name="Ence D."/>
            <person name="Campbell M."/>
            <person name="Kronenberg Z."/>
            <person name="Feau N."/>
            <person name="Dhillon B."/>
            <person name="Hamelin R."/>
            <person name="Burleigh J."/>
            <person name="Smith J."/>
            <person name="Yandell M."/>
            <person name="Nelson C."/>
            <person name="Grigoriev I."/>
            <person name="Davis J."/>
        </authorList>
    </citation>
    <scope>NUCLEOTIDE SEQUENCE</scope>
    <source>
        <strain evidence="3">G11</strain>
    </source>
</reference>
<feature type="compositionally biased region" description="Polar residues" evidence="1">
    <location>
        <begin position="343"/>
        <end position="357"/>
    </location>
</feature>
<dbReference type="AlphaFoldDB" id="A0A9P6NPB6"/>
<evidence type="ECO:0000259" key="2">
    <source>
        <dbReference type="Pfam" id="PF09346"/>
    </source>
</evidence>
<dbReference type="GO" id="GO:0070880">
    <property type="term" value="P:fungal-type cell wall beta-glucan biosynthetic process"/>
    <property type="evidence" value="ECO:0007669"/>
    <property type="project" value="TreeGrafter"/>
</dbReference>
<accession>A0A9P6NPB6</accession>
<dbReference type="PANTHER" id="PTHR47432:SF1">
    <property type="entry name" value="CELL WALL ASSEMBLY REGULATOR SMI1"/>
    <property type="match status" value="1"/>
</dbReference>
<sequence length="521" mass="57684">MSMNKSTNSNQNQSIPLGIAHTWARIERNLNKSLPELAETLSYPADEISLTRLDNALSTHRLKLPQSVKTSLLIHDGQDVYSRSSVATDGLIWGLWLMSCEEIEIEWGFWRKLDGGQLPGDAFTASDFTSINQNHHHYHYQQQQQHNYIDGNMTSCPAGWVREIYSHPGWLPLLSDRVGNYIGVDLSPPMIIESDEGYIGGGQGNARPAPGQVIAFGREIDEKVVLWRGDGIEGWAHWLAAFADDLEQGNFAHPGGLRPGRRRSNREEEEDSRWQEGDEEDEDEEEGLGEVGYFTGSNGYGVTSDEAEFKGWKLAGEYRGMSIIEALCARSKRRWAEIGLYSSRNPNFPEPTSNPTRSSIASGSSSAVHPKSVAVDQQQPETPIAFVTPPSPRPSTEQTDRLDTFNPTSGLTPRPPTTITRPRRPPPPAPATIALPTMDDMIRAGAEDYDDEHEIEEEESPSPASSVGRFVAAGFRRMSEEVTATSNNARAEEEQIGMSPIGKDKGSRLEDLSLVDQPKET</sequence>
<name>A0A9P6NPB6_9BASI</name>
<keyword evidence="4" id="KW-1185">Reference proteome</keyword>
<protein>
    <recommendedName>
        <fullName evidence="2">Knr4/Smi1-like domain-containing protein</fullName>
    </recommendedName>
</protein>